<reference evidence="2 3" key="1">
    <citation type="submission" date="2019-05" db="EMBL/GenBank/DDBJ databases">
        <authorList>
            <person name="Lee S.D."/>
        </authorList>
    </citation>
    <scope>NUCLEOTIDE SEQUENCE [LARGE SCALE GENOMIC DNA]</scope>
    <source>
        <strain evidence="2 3">C5-26</strain>
    </source>
</reference>
<dbReference type="GO" id="GO:0015833">
    <property type="term" value="P:peptide transport"/>
    <property type="evidence" value="ECO:0007669"/>
    <property type="project" value="TreeGrafter"/>
</dbReference>
<dbReference type="Proteomes" id="UP000320244">
    <property type="component" value="Unassembled WGS sequence"/>
</dbReference>
<organism evidence="2 3">
    <name type="scientific">Leekyejoonella antrihumi</name>
    <dbReference type="NCBI Taxonomy" id="1660198"/>
    <lineage>
        <taxon>Bacteria</taxon>
        <taxon>Bacillati</taxon>
        <taxon>Actinomycetota</taxon>
        <taxon>Actinomycetes</taxon>
        <taxon>Micrococcales</taxon>
        <taxon>Dermacoccaceae</taxon>
        <taxon>Leekyejoonella</taxon>
    </lineage>
</organism>
<name>A0A563DVF5_9MICO</name>
<accession>A0A563DVF5</accession>
<gene>
    <name evidence="2" type="ORF">FGL98_20430</name>
</gene>
<dbReference type="GO" id="GO:0042597">
    <property type="term" value="C:periplasmic space"/>
    <property type="evidence" value="ECO:0007669"/>
    <property type="project" value="UniProtKB-ARBA"/>
</dbReference>
<dbReference type="GO" id="GO:0043190">
    <property type="term" value="C:ATP-binding cassette (ABC) transporter complex"/>
    <property type="evidence" value="ECO:0007669"/>
    <property type="project" value="InterPro"/>
</dbReference>
<dbReference type="Gene3D" id="3.10.105.10">
    <property type="entry name" value="Dipeptide-binding Protein, Domain 3"/>
    <property type="match status" value="1"/>
</dbReference>
<dbReference type="PANTHER" id="PTHR30290">
    <property type="entry name" value="PERIPLASMIC BINDING COMPONENT OF ABC TRANSPORTER"/>
    <property type="match status" value="1"/>
</dbReference>
<dbReference type="PROSITE" id="PS51257">
    <property type="entry name" value="PROKAR_LIPOPROTEIN"/>
    <property type="match status" value="1"/>
</dbReference>
<evidence type="ECO:0000259" key="1">
    <source>
        <dbReference type="Pfam" id="PF00496"/>
    </source>
</evidence>
<dbReference type="EMBL" id="VCQV01000037">
    <property type="protein sequence ID" value="TWP33694.1"/>
    <property type="molecule type" value="Genomic_DNA"/>
</dbReference>
<dbReference type="CDD" id="cd00995">
    <property type="entry name" value="PBP2_NikA_DppA_OppA_like"/>
    <property type="match status" value="1"/>
</dbReference>
<reference evidence="2 3" key="2">
    <citation type="submission" date="2019-08" db="EMBL/GenBank/DDBJ databases">
        <title>Jejuicoccus antrihumi gen. nov., sp. nov., a new member of the family Dermacoccaceae isolated from a cave.</title>
        <authorList>
            <person name="Schumann P."/>
            <person name="Kim I.S."/>
        </authorList>
    </citation>
    <scope>NUCLEOTIDE SEQUENCE [LARGE SCALE GENOMIC DNA]</scope>
    <source>
        <strain evidence="2 3">C5-26</strain>
    </source>
</reference>
<dbReference type="SUPFAM" id="SSF53850">
    <property type="entry name" value="Periplasmic binding protein-like II"/>
    <property type="match status" value="1"/>
</dbReference>
<dbReference type="Gene3D" id="3.40.190.10">
    <property type="entry name" value="Periplasmic binding protein-like II"/>
    <property type="match status" value="1"/>
</dbReference>
<dbReference type="InterPro" id="IPR030678">
    <property type="entry name" value="Peptide/Ni-bd"/>
</dbReference>
<dbReference type="OrthoDB" id="5243526at2"/>
<protein>
    <submittedName>
        <fullName evidence="2">ABC transporter substrate-binding protein</fullName>
    </submittedName>
</protein>
<sequence>MRPIPLVDPRHTTVHARHTTVIVGICLAVLLAGCSGGSESGQTSSSSPGKSSSKAIPTFTFALASAPVSLDIAKNYVTTTMQMISLVTEPLERVSSTGQVSPNLATAVSQPNATTLVYTIRSGVKFSDGTPLTAKDVAWSIKHVTSPPAQTAGDVGNIGSVKVTGPLQVTVKLTKPDPATRAKLAVITYVQEAKFAKAHAKELGTRTALPVGTGPYKFSSDTTSAVTLAANPHYWGKRPSARKVVFTFIDNDTSAQLAMRSGSIDGTLISDPKAIQQWKSIDGATLYETPSLESTYIALNTSIAPFNDPHVRKAFAYSIDRTGLLKAAFGNNGAVLHGLVPAGVISDVAPSTSAAKSFLKSLPGYDFSPTKAAAELAQSKHPKGFTVTVPYISSTPFTKLTALNLQQNMQKLGVKINLKSQTQNQWLTSVYGQKNPGAQFMTIVADVPDPNGLLSLVVGKANTAPQHFNTTNWTTPQIETALPVMESSSSNGARWKATKTILSQIAGDAAYIPLFSPDNATVLAKGYTFTNDGNLFTLINGSWIFDLKASR</sequence>
<evidence type="ECO:0000313" key="2">
    <source>
        <dbReference type="EMBL" id="TWP33694.1"/>
    </source>
</evidence>
<dbReference type="InterPro" id="IPR000914">
    <property type="entry name" value="SBP_5_dom"/>
</dbReference>
<dbReference type="PIRSF" id="PIRSF002741">
    <property type="entry name" value="MppA"/>
    <property type="match status" value="1"/>
</dbReference>
<evidence type="ECO:0000313" key="3">
    <source>
        <dbReference type="Proteomes" id="UP000320244"/>
    </source>
</evidence>
<comment type="caution">
    <text evidence="2">The sequence shown here is derived from an EMBL/GenBank/DDBJ whole genome shotgun (WGS) entry which is preliminary data.</text>
</comment>
<dbReference type="AlphaFoldDB" id="A0A563DVF5"/>
<dbReference type="GO" id="GO:1904680">
    <property type="term" value="F:peptide transmembrane transporter activity"/>
    <property type="evidence" value="ECO:0007669"/>
    <property type="project" value="TreeGrafter"/>
</dbReference>
<dbReference type="Pfam" id="PF00496">
    <property type="entry name" value="SBP_bac_5"/>
    <property type="match status" value="1"/>
</dbReference>
<keyword evidence="3" id="KW-1185">Reference proteome</keyword>
<proteinExistence type="predicted"/>
<dbReference type="InterPro" id="IPR039424">
    <property type="entry name" value="SBP_5"/>
</dbReference>
<feature type="domain" description="Solute-binding protein family 5" evidence="1">
    <location>
        <begin position="100"/>
        <end position="463"/>
    </location>
</feature>